<reference evidence="1" key="1">
    <citation type="submission" date="2019-08" db="EMBL/GenBank/DDBJ databases">
        <authorList>
            <person name="Kucharzyk K."/>
            <person name="Murdoch R.W."/>
            <person name="Higgins S."/>
            <person name="Loffler F."/>
        </authorList>
    </citation>
    <scope>NUCLEOTIDE SEQUENCE</scope>
</reference>
<dbReference type="EMBL" id="VSSQ01014593">
    <property type="protein sequence ID" value="MPM53981.1"/>
    <property type="molecule type" value="Genomic_DNA"/>
</dbReference>
<organism evidence="1">
    <name type="scientific">bioreactor metagenome</name>
    <dbReference type="NCBI Taxonomy" id="1076179"/>
    <lineage>
        <taxon>unclassified sequences</taxon>
        <taxon>metagenomes</taxon>
        <taxon>ecological metagenomes</taxon>
    </lineage>
</organism>
<sequence length="126" mass="13513">MAGIMDVPIAETVAGPEPEIAAKNMQAKMVTMPSPPVISPIRLLAKSTIFLEIPPSDIKLPASIKKGMAKSGKESKAAKEYCVIMITGMLLVKYITIRVANPRATPIGILIEIKRISRTNNNTGSI</sequence>
<dbReference type="AntiFam" id="ANF00246">
    <property type="entry name" value="Shadow ORF (opposite dctM)"/>
</dbReference>
<name>A0A645ANV8_9ZZZZ</name>
<protein>
    <submittedName>
        <fullName evidence="1">Uncharacterized protein</fullName>
    </submittedName>
</protein>
<evidence type="ECO:0000313" key="1">
    <source>
        <dbReference type="EMBL" id="MPM53981.1"/>
    </source>
</evidence>
<comment type="caution">
    <text evidence="1">The sequence shown here is derived from an EMBL/GenBank/DDBJ whole genome shotgun (WGS) entry which is preliminary data.</text>
</comment>
<dbReference type="AlphaFoldDB" id="A0A645ANV8"/>
<proteinExistence type="predicted"/>
<gene>
    <name evidence="1" type="ORF">SDC9_100753</name>
</gene>
<accession>A0A645ANV8</accession>